<reference evidence="8" key="1">
    <citation type="journal article" date="2021" name="Proc. Natl. Acad. Sci. U.S.A.">
        <title>A Catalog of Tens of Thousands of Viruses from Human Metagenomes Reveals Hidden Associations with Chronic Diseases.</title>
        <authorList>
            <person name="Tisza M.J."/>
            <person name="Buck C.B."/>
        </authorList>
    </citation>
    <scope>NUCLEOTIDE SEQUENCE</scope>
    <source>
        <strain evidence="8">CtO4916</strain>
    </source>
</reference>
<dbReference type="Pfam" id="PF04586">
    <property type="entry name" value="Peptidase_S78"/>
    <property type="match status" value="1"/>
</dbReference>
<dbReference type="InterPro" id="IPR054613">
    <property type="entry name" value="Peptidase_S78_dom"/>
</dbReference>
<name>A0A8S5N5E2_9CAUD</name>
<evidence type="ECO:0000313" key="8">
    <source>
        <dbReference type="EMBL" id="DAD89490.1"/>
    </source>
</evidence>
<feature type="coiled-coil region" evidence="6">
    <location>
        <begin position="186"/>
        <end position="213"/>
    </location>
</feature>
<keyword evidence="3" id="KW-0378">Hydrolase</keyword>
<keyword evidence="5" id="KW-1273">Viral capsid maturation</keyword>
<keyword evidence="2 8" id="KW-0645">Protease</keyword>
<accession>A0A8S5N5E2</accession>
<evidence type="ECO:0000256" key="3">
    <source>
        <dbReference type="ARBA" id="ARBA00022801"/>
    </source>
</evidence>
<protein>
    <submittedName>
        <fullName evidence="8">Prohead serine protease</fullName>
    </submittedName>
</protein>
<evidence type="ECO:0000256" key="5">
    <source>
        <dbReference type="ARBA" id="ARBA00023045"/>
    </source>
</evidence>
<keyword evidence="6" id="KW-0175">Coiled coil</keyword>
<feature type="domain" description="Prohead serine protease" evidence="7">
    <location>
        <begin position="34"/>
        <end position="135"/>
    </location>
</feature>
<dbReference type="GO" id="GO:0008233">
    <property type="term" value="F:peptidase activity"/>
    <property type="evidence" value="ECO:0007669"/>
    <property type="project" value="UniProtKB-KW"/>
</dbReference>
<dbReference type="EMBL" id="BK015062">
    <property type="protein sequence ID" value="DAD89490.1"/>
    <property type="molecule type" value="Genomic_DNA"/>
</dbReference>
<dbReference type="GO" id="GO:0006508">
    <property type="term" value="P:proteolysis"/>
    <property type="evidence" value="ECO:0007669"/>
    <property type="project" value="UniProtKB-KW"/>
</dbReference>
<organism evidence="8">
    <name type="scientific">Myoviridae sp. ctO4916</name>
    <dbReference type="NCBI Taxonomy" id="2826645"/>
    <lineage>
        <taxon>Viruses</taxon>
        <taxon>Duplodnaviria</taxon>
        <taxon>Heunggongvirae</taxon>
        <taxon>Uroviricota</taxon>
        <taxon>Caudoviricetes</taxon>
    </lineage>
</organism>
<evidence type="ECO:0000256" key="6">
    <source>
        <dbReference type="SAM" id="Coils"/>
    </source>
</evidence>
<sequence length="311" mass="34130">MNTVVISTSSLNSYGSRVLTSGIDIAQYQRNPVLLYMHRRYSREDAPIGRVENVRVDGDRLLGNLVFDEKDDFGKKVAQKWADGFLRMVSAGLSIVELSDDPKYLLPGQKRMTITKSKLDEVSVVDIGANDDAIALYNEAGGRITLSQGDNSPDLPLLKDSTNPNNKEVMNEKIALALGLSAEATDEQAVSAIAQLKAEVDQAKQLKLALINEQLASAVQSGKLPKEQEETYRQIGLTMGAETLRITLSTLSAPQRASSIIRPSAPTDPAKFAKFTDIPTDRLEAFKSENPDEYARLYTDHFGFPPPSLSR</sequence>
<evidence type="ECO:0000256" key="1">
    <source>
        <dbReference type="ARBA" id="ARBA00022612"/>
    </source>
</evidence>
<proteinExistence type="predicted"/>
<evidence type="ECO:0000259" key="7">
    <source>
        <dbReference type="Pfam" id="PF04586"/>
    </source>
</evidence>
<dbReference type="GO" id="GO:0046797">
    <property type="term" value="P:viral procapsid maturation"/>
    <property type="evidence" value="ECO:0007669"/>
    <property type="project" value="UniProtKB-KW"/>
</dbReference>
<evidence type="ECO:0000256" key="4">
    <source>
        <dbReference type="ARBA" id="ARBA00022950"/>
    </source>
</evidence>
<keyword evidence="1" id="KW-1188">Viral release from host cell</keyword>
<keyword evidence="4" id="KW-0118">Viral capsid assembly</keyword>
<evidence type="ECO:0000256" key="2">
    <source>
        <dbReference type="ARBA" id="ARBA00022670"/>
    </source>
</evidence>